<evidence type="ECO:0000256" key="3">
    <source>
        <dbReference type="ARBA" id="ARBA00022525"/>
    </source>
</evidence>
<comment type="similarity">
    <text evidence="2 4">Belongs to the AB hydrolase superfamily. Lipase family.</text>
</comment>
<sequence>MIVFFISVASLLATVECRTHSRCYGSLGCFTFDSHLPLPQDPSVIRARTDLYNRQHTHTAAASISAEHFDSEIRTFGQRFDASKPTKFVIHGFMDRPTTAWIGNMRDALLQKGDFNVMIVDWSLGNGPIYNQAVTNTFIVGAEIAYLVNYLHRHYSLNLADVHIIGHSLGAQIAGHIGTRARFGTKEAVGHMDFYPNGGQHQPGCEDHIISGAIHNILHGSFTGAKDSVTCSHSRATLLYIESLKSSCSFRAHQCGSFFTFDAGQCLGCPSGGCPLMGYDANKSTLRGSFFLSTSGSQPFCGMKVATHYKHETVHEPIL</sequence>
<feature type="domain" description="Lipase" evidence="6">
    <location>
        <begin position="68"/>
        <end position="180"/>
    </location>
</feature>
<keyword evidence="3" id="KW-0964">Secreted</keyword>
<dbReference type="InterPro" id="IPR013818">
    <property type="entry name" value="Lipase"/>
</dbReference>
<dbReference type="Pfam" id="PF00151">
    <property type="entry name" value="Lipase"/>
    <property type="match status" value="2"/>
</dbReference>
<dbReference type="InterPro" id="IPR029058">
    <property type="entry name" value="AB_hydrolase_fold"/>
</dbReference>
<dbReference type="Proteomes" id="UP001217089">
    <property type="component" value="Unassembled WGS sequence"/>
</dbReference>
<dbReference type="PRINTS" id="PR00821">
    <property type="entry name" value="TAGLIPASE"/>
</dbReference>
<evidence type="ECO:0000259" key="6">
    <source>
        <dbReference type="Pfam" id="PF00151"/>
    </source>
</evidence>
<name>A0ABQ9EZC1_TEGGR</name>
<feature type="signal peptide" evidence="5">
    <location>
        <begin position="1"/>
        <end position="17"/>
    </location>
</feature>
<dbReference type="InterPro" id="IPR000734">
    <property type="entry name" value="TAG_lipase"/>
</dbReference>
<keyword evidence="5" id="KW-0732">Signal</keyword>
<evidence type="ECO:0000313" key="8">
    <source>
        <dbReference type="Proteomes" id="UP001217089"/>
    </source>
</evidence>
<feature type="domain" description="Lipase" evidence="6">
    <location>
        <begin position="182"/>
        <end position="300"/>
    </location>
</feature>
<reference evidence="7 8" key="1">
    <citation type="submission" date="2022-12" db="EMBL/GenBank/DDBJ databases">
        <title>Chromosome-level genome of Tegillarca granosa.</title>
        <authorList>
            <person name="Kim J."/>
        </authorList>
    </citation>
    <scope>NUCLEOTIDE SEQUENCE [LARGE SCALE GENOMIC DNA]</scope>
    <source>
        <strain evidence="7">Teg-2019</strain>
        <tissue evidence="7">Adductor muscle</tissue>
    </source>
</reference>
<evidence type="ECO:0000313" key="7">
    <source>
        <dbReference type="EMBL" id="KAJ8310519.1"/>
    </source>
</evidence>
<dbReference type="Gene3D" id="3.40.50.1820">
    <property type="entry name" value="alpha/beta hydrolase"/>
    <property type="match status" value="2"/>
</dbReference>
<evidence type="ECO:0000256" key="4">
    <source>
        <dbReference type="RuleBase" id="RU004262"/>
    </source>
</evidence>
<dbReference type="PANTHER" id="PTHR11610">
    <property type="entry name" value="LIPASE"/>
    <property type="match status" value="1"/>
</dbReference>
<proteinExistence type="inferred from homology"/>
<evidence type="ECO:0000256" key="5">
    <source>
        <dbReference type="SAM" id="SignalP"/>
    </source>
</evidence>
<organism evidence="7 8">
    <name type="scientific">Tegillarca granosa</name>
    <name type="common">Malaysian cockle</name>
    <name type="synonym">Anadara granosa</name>
    <dbReference type="NCBI Taxonomy" id="220873"/>
    <lineage>
        <taxon>Eukaryota</taxon>
        <taxon>Metazoa</taxon>
        <taxon>Spiralia</taxon>
        <taxon>Lophotrochozoa</taxon>
        <taxon>Mollusca</taxon>
        <taxon>Bivalvia</taxon>
        <taxon>Autobranchia</taxon>
        <taxon>Pteriomorphia</taxon>
        <taxon>Arcoida</taxon>
        <taxon>Arcoidea</taxon>
        <taxon>Arcidae</taxon>
        <taxon>Tegillarca</taxon>
    </lineage>
</organism>
<evidence type="ECO:0000256" key="1">
    <source>
        <dbReference type="ARBA" id="ARBA00004613"/>
    </source>
</evidence>
<dbReference type="EMBL" id="JARBDR010000640">
    <property type="protein sequence ID" value="KAJ8310519.1"/>
    <property type="molecule type" value="Genomic_DNA"/>
</dbReference>
<keyword evidence="8" id="KW-1185">Reference proteome</keyword>
<feature type="chain" id="PRO_5045356903" description="Lipase domain-containing protein" evidence="5">
    <location>
        <begin position="18"/>
        <end position="319"/>
    </location>
</feature>
<accession>A0ABQ9EZC1</accession>
<evidence type="ECO:0000256" key="2">
    <source>
        <dbReference type="ARBA" id="ARBA00010701"/>
    </source>
</evidence>
<comment type="caution">
    <text evidence="7">The sequence shown here is derived from an EMBL/GenBank/DDBJ whole genome shotgun (WGS) entry which is preliminary data.</text>
</comment>
<comment type="subcellular location">
    <subcellularLocation>
        <location evidence="1">Secreted</location>
    </subcellularLocation>
</comment>
<dbReference type="SUPFAM" id="SSF53474">
    <property type="entry name" value="alpha/beta-Hydrolases"/>
    <property type="match status" value="1"/>
</dbReference>
<protein>
    <recommendedName>
        <fullName evidence="6">Lipase domain-containing protein</fullName>
    </recommendedName>
</protein>
<gene>
    <name evidence="7" type="ORF">KUTeg_012384</name>
</gene>